<dbReference type="FunFam" id="3.30.710.10:FF:000015">
    <property type="entry name" value="BTB/POZ domain-containing protein 3"/>
    <property type="match status" value="1"/>
</dbReference>
<dbReference type="EMBL" id="GGFL01006537">
    <property type="protein sequence ID" value="MBW70715.1"/>
    <property type="molecule type" value="Transcribed_RNA"/>
</dbReference>
<evidence type="ECO:0000259" key="4">
    <source>
        <dbReference type="PROSITE" id="PS50097"/>
    </source>
</evidence>
<reference evidence="5" key="1">
    <citation type="submission" date="2018-01" db="EMBL/GenBank/DDBJ databases">
        <title>An insight into the sialome of Amazonian anophelines.</title>
        <authorList>
            <person name="Ribeiro J.M."/>
            <person name="Scarpassa V."/>
            <person name="Calvo E."/>
        </authorList>
    </citation>
    <scope>NUCLEOTIDE SEQUENCE</scope>
</reference>
<keyword evidence="5" id="KW-0413">Isomerase</keyword>
<dbReference type="Pfam" id="PF08005">
    <property type="entry name" value="PHR"/>
    <property type="match status" value="1"/>
</dbReference>
<evidence type="ECO:0000256" key="2">
    <source>
        <dbReference type="ARBA" id="ARBA00022490"/>
    </source>
</evidence>
<dbReference type="AlphaFoldDB" id="A0A2M4CZL0"/>
<dbReference type="FunFam" id="1.25.40.420:FF:000003">
    <property type="entry name" value="BTB/POZ domain-containing protein 3"/>
    <property type="match status" value="1"/>
</dbReference>
<evidence type="ECO:0000256" key="3">
    <source>
        <dbReference type="SAM" id="MobiDB-lite"/>
    </source>
</evidence>
<feature type="compositionally biased region" description="Gly residues" evidence="3">
    <location>
        <begin position="200"/>
        <end position="217"/>
    </location>
</feature>
<feature type="compositionally biased region" description="Polar residues" evidence="3">
    <location>
        <begin position="821"/>
        <end position="852"/>
    </location>
</feature>
<dbReference type="InterPro" id="IPR000210">
    <property type="entry name" value="BTB/POZ_dom"/>
</dbReference>
<feature type="compositionally biased region" description="Basic and acidic residues" evidence="3">
    <location>
        <begin position="86"/>
        <end position="98"/>
    </location>
</feature>
<accession>A0A2M4CZL0</accession>
<dbReference type="CDD" id="cd18488">
    <property type="entry name" value="BACK_BTBD3_like"/>
    <property type="match status" value="1"/>
</dbReference>
<dbReference type="Gene3D" id="1.25.40.420">
    <property type="match status" value="1"/>
</dbReference>
<comment type="subcellular location">
    <subcellularLocation>
        <location evidence="1">Cytoplasm</location>
    </subcellularLocation>
</comment>
<dbReference type="VEuPathDB" id="VectorBase:ADAC003640"/>
<feature type="compositionally biased region" description="Low complexity" evidence="3">
    <location>
        <begin position="772"/>
        <end position="792"/>
    </location>
</feature>
<dbReference type="InterPro" id="IPR012983">
    <property type="entry name" value="PHR"/>
</dbReference>
<protein>
    <submittedName>
        <fullName evidence="5">Putative topoisomerase top1-interacting protein btbd1</fullName>
    </submittedName>
</protein>
<dbReference type="InterPro" id="IPR049737">
    <property type="entry name" value="Btbd6a-like_BACK"/>
</dbReference>
<dbReference type="PROSITE" id="PS50097">
    <property type="entry name" value="BTB"/>
    <property type="match status" value="1"/>
</dbReference>
<feature type="domain" description="BTB" evidence="4">
    <location>
        <begin position="325"/>
        <end position="395"/>
    </location>
</feature>
<dbReference type="InterPro" id="IPR011333">
    <property type="entry name" value="SKP1/BTB/POZ_sf"/>
</dbReference>
<feature type="compositionally biased region" description="Basic and acidic residues" evidence="3">
    <location>
        <begin position="143"/>
        <end position="181"/>
    </location>
</feature>
<feature type="region of interest" description="Disordered" evidence="3">
    <location>
        <begin position="748"/>
        <end position="792"/>
    </location>
</feature>
<dbReference type="InterPro" id="IPR011705">
    <property type="entry name" value="BACK"/>
</dbReference>
<evidence type="ECO:0000256" key="1">
    <source>
        <dbReference type="ARBA" id="ARBA00004496"/>
    </source>
</evidence>
<dbReference type="GO" id="GO:0022008">
    <property type="term" value="P:neurogenesis"/>
    <property type="evidence" value="ECO:0007669"/>
    <property type="project" value="TreeGrafter"/>
</dbReference>
<proteinExistence type="predicted"/>
<dbReference type="CDD" id="cd18282">
    <property type="entry name" value="BTB_POZ_BTBD3_6"/>
    <property type="match status" value="1"/>
</dbReference>
<dbReference type="Pfam" id="PF00651">
    <property type="entry name" value="BTB"/>
    <property type="match status" value="1"/>
</dbReference>
<feature type="compositionally biased region" description="Low complexity" evidence="3">
    <location>
        <begin position="748"/>
        <end position="762"/>
    </location>
</feature>
<dbReference type="FunFam" id="2.60.120.820:FF:000001">
    <property type="entry name" value="BTB/POZ domain-containing protein 3"/>
    <property type="match status" value="1"/>
</dbReference>
<dbReference type="PANTHER" id="PTHR45774">
    <property type="entry name" value="BTB/POZ DOMAIN-CONTAINING"/>
    <property type="match status" value="1"/>
</dbReference>
<dbReference type="SMART" id="SM00225">
    <property type="entry name" value="BTB"/>
    <property type="match status" value="1"/>
</dbReference>
<dbReference type="Pfam" id="PF07707">
    <property type="entry name" value="BACK"/>
    <property type="match status" value="1"/>
</dbReference>
<dbReference type="GO" id="GO:0005829">
    <property type="term" value="C:cytosol"/>
    <property type="evidence" value="ECO:0007669"/>
    <property type="project" value="TreeGrafter"/>
</dbReference>
<name>A0A2M4CZL0_ANODA</name>
<dbReference type="GO" id="GO:0016853">
    <property type="term" value="F:isomerase activity"/>
    <property type="evidence" value="ECO:0007669"/>
    <property type="project" value="UniProtKB-KW"/>
</dbReference>
<keyword evidence="2" id="KW-0963">Cytoplasm</keyword>
<dbReference type="SMART" id="SM00875">
    <property type="entry name" value="BACK"/>
    <property type="match status" value="1"/>
</dbReference>
<evidence type="ECO:0000313" key="5">
    <source>
        <dbReference type="EMBL" id="MBW70715.1"/>
    </source>
</evidence>
<sequence length="878" mass="93715">MVDAALVAPGADPSLADHFGRQVLHWIVGYSTAWYATLSHSDLIDNFKKVDSGAKILPKEPRKKTTKNNNDYHDHDNDNDEDQDDGEQHSQERKETGHQHATSPGKRQRTQQAPSRNPPQPKPRQPKPRTQKKQKTSSPPPKPNEDNNEHRNQNKPKLDDKKPKQQNKRKDEQIDNGEPDKNIEMFNVLAPFHQNSAVAGSGGGGSAAAGAGGGPTGAAGAAGVTATGGVGSGGGRGAGVVENMQVTQPCSAPSSPTIASPGALSVGSFCLTSGSGGGGGGGAALVSASVINSNTAADTADPNWQANKSTVRERNAAMFNNDLMADIRFIVGSDEQVQTIPAHKYVLATGSSVFYAMFYGGLAEHKQDIKVPDVEPGAFLTMLKYLYCDEIQLEADNVLATLYVAKKYIVPHLARACVNYLETSLTAKNACLLLSQSRLFEEPELMQRCWEVIDAQAEMAIKSEGFVDIDLKTFETILARETLNCKEIHLFEAALNWAHAACTKMDIEPTSCNKRQLLGQALYLIRIPTMTLEEFANRVAQLGILTNQETIDIFLNFTARHKPKLIFPVKARAGLKTQVCHRFASCAYRSNQWRYRGRCDSIQFSVDKRIFIVGFGLYGSSTGAADYDVKIELKRLGRVLAENSTKFFSDGSSNTFQVFFETPIQIEPECFYTASVVLDGTELSFFGQEGMSEVSVGTVTFQFQCSSESTNGTGVQGGQIPELIFYGPMGVSSGNQLQCTGISASTSSNTINNNHTHSTGNGSQNGHGKHLTSGGNSSGGNQSSSSSTTTTTSAAIATASSSSSQSANLLLVRANSPPSNAATAFGNANTDSAPTMENANGANRISSPSPSGWLQPAIGSPPPTGAAHLLSNNGDGSD</sequence>
<feature type="region of interest" description="Disordered" evidence="3">
    <location>
        <begin position="821"/>
        <end position="878"/>
    </location>
</feature>
<dbReference type="InterPro" id="IPR038648">
    <property type="entry name" value="PHR_sf"/>
</dbReference>
<dbReference type="Gene3D" id="3.30.710.10">
    <property type="entry name" value="Potassium Channel Kv1.1, Chain A"/>
    <property type="match status" value="1"/>
</dbReference>
<dbReference type="VEuPathDB" id="VectorBase:ADAR2_006699"/>
<feature type="region of interest" description="Disordered" evidence="3">
    <location>
        <begin position="200"/>
        <end position="220"/>
    </location>
</feature>
<feature type="compositionally biased region" description="Basic residues" evidence="3">
    <location>
        <begin position="124"/>
        <end position="135"/>
    </location>
</feature>
<dbReference type="SUPFAM" id="SSF54695">
    <property type="entry name" value="POZ domain"/>
    <property type="match status" value="1"/>
</dbReference>
<dbReference type="Gene3D" id="2.60.120.820">
    <property type="entry name" value="PHR domain"/>
    <property type="match status" value="1"/>
</dbReference>
<dbReference type="PANTHER" id="PTHR45774:SF9">
    <property type="entry name" value="LUTE, ISOFORM D"/>
    <property type="match status" value="1"/>
</dbReference>
<feature type="region of interest" description="Disordered" evidence="3">
    <location>
        <begin position="58"/>
        <end position="181"/>
    </location>
</feature>
<organism evidence="5">
    <name type="scientific">Anopheles darlingi</name>
    <name type="common">Mosquito</name>
    <dbReference type="NCBI Taxonomy" id="43151"/>
    <lineage>
        <taxon>Eukaryota</taxon>
        <taxon>Metazoa</taxon>
        <taxon>Ecdysozoa</taxon>
        <taxon>Arthropoda</taxon>
        <taxon>Hexapoda</taxon>
        <taxon>Insecta</taxon>
        <taxon>Pterygota</taxon>
        <taxon>Neoptera</taxon>
        <taxon>Endopterygota</taxon>
        <taxon>Diptera</taxon>
        <taxon>Nematocera</taxon>
        <taxon>Culicoidea</taxon>
        <taxon>Culicidae</taxon>
        <taxon>Anophelinae</taxon>
        <taxon>Anopheles</taxon>
    </lineage>
</organism>